<dbReference type="Pfam" id="PF00990">
    <property type="entry name" value="GGDEF"/>
    <property type="match status" value="1"/>
</dbReference>
<keyword evidence="3" id="KW-1185">Reference proteome</keyword>
<dbReference type="InterPro" id="IPR050469">
    <property type="entry name" value="Diguanylate_Cyclase"/>
</dbReference>
<dbReference type="GO" id="GO:0005886">
    <property type="term" value="C:plasma membrane"/>
    <property type="evidence" value="ECO:0007669"/>
    <property type="project" value="TreeGrafter"/>
</dbReference>
<evidence type="ECO:0000313" key="3">
    <source>
        <dbReference type="Proteomes" id="UP000240317"/>
    </source>
</evidence>
<dbReference type="InterPro" id="IPR029787">
    <property type="entry name" value="Nucleotide_cyclase"/>
</dbReference>
<dbReference type="InterPro" id="IPR011990">
    <property type="entry name" value="TPR-like_helical_dom_sf"/>
</dbReference>
<dbReference type="Proteomes" id="UP000240317">
    <property type="component" value="Unassembled WGS sequence"/>
</dbReference>
<evidence type="ECO:0000259" key="1">
    <source>
        <dbReference type="PROSITE" id="PS50887"/>
    </source>
</evidence>
<dbReference type="PROSITE" id="PS50887">
    <property type="entry name" value="GGDEF"/>
    <property type="match status" value="1"/>
</dbReference>
<dbReference type="FunFam" id="3.30.70.270:FF:000001">
    <property type="entry name" value="Diguanylate cyclase domain protein"/>
    <property type="match status" value="1"/>
</dbReference>
<dbReference type="SUPFAM" id="SSF48452">
    <property type="entry name" value="TPR-like"/>
    <property type="match status" value="2"/>
</dbReference>
<evidence type="ECO:0000313" key="2">
    <source>
        <dbReference type="EMBL" id="PTA67238.1"/>
    </source>
</evidence>
<dbReference type="AlphaFoldDB" id="A0A2T3W5S8"/>
<organism evidence="2 3">
    <name type="scientific">Deinococcus arcticus</name>
    <dbReference type="NCBI Taxonomy" id="2136176"/>
    <lineage>
        <taxon>Bacteria</taxon>
        <taxon>Thermotogati</taxon>
        <taxon>Deinococcota</taxon>
        <taxon>Deinococci</taxon>
        <taxon>Deinococcales</taxon>
        <taxon>Deinococcaceae</taxon>
        <taxon>Deinococcus</taxon>
    </lineage>
</organism>
<dbReference type="EMBL" id="PYSV01000014">
    <property type="protein sequence ID" value="PTA67238.1"/>
    <property type="molecule type" value="Genomic_DNA"/>
</dbReference>
<dbReference type="PANTHER" id="PTHR45138">
    <property type="entry name" value="REGULATORY COMPONENTS OF SENSORY TRANSDUCTION SYSTEM"/>
    <property type="match status" value="1"/>
</dbReference>
<dbReference type="GO" id="GO:0052621">
    <property type="term" value="F:diguanylate cyclase activity"/>
    <property type="evidence" value="ECO:0007669"/>
    <property type="project" value="TreeGrafter"/>
</dbReference>
<dbReference type="SUPFAM" id="SSF55073">
    <property type="entry name" value="Nucleotide cyclase"/>
    <property type="match status" value="1"/>
</dbReference>
<dbReference type="Gene3D" id="3.30.70.270">
    <property type="match status" value="1"/>
</dbReference>
<proteinExistence type="predicted"/>
<dbReference type="NCBIfam" id="TIGR00254">
    <property type="entry name" value="GGDEF"/>
    <property type="match status" value="1"/>
</dbReference>
<dbReference type="SMART" id="SM00267">
    <property type="entry name" value="GGDEF"/>
    <property type="match status" value="1"/>
</dbReference>
<comment type="caution">
    <text evidence="2">The sequence shown here is derived from an EMBL/GenBank/DDBJ whole genome shotgun (WGS) entry which is preliminary data.</text>
</comment>
<gene>
    <name evidence="2" type="ORF">C8263_13960</name>
</gene>
<reference evidence="2 3" key="1">
    <citation type="submission" date="2018-03" db="EMBL/GenBank/DDBJ databases">
        <title>Draft genome of Deinococcus sp. OD32.</title>
        <authorList>
            <person name="Wang X.-P."/>
            <person name="Du Z.-J."/>
        </authorList>
    </citation>
    <scope>NUCLEOTIDE SEQUENCE [LARGE SCALE GENOMIC DNA]</scope>
    <source>
        <strain evidence="2 3">OD32</strain>
    </source>
</reference>
<dbReference type="InterPro" id="IPR043128">
    <property type="entry name" value="Rev_trsase/Diguanyl_cyclase"/>
</dbReference>
<name>A0A2T3W5S8_9DEIO</name>
<dbReference type="InterPro" id="IPR000160">
    <property type="entry name" value="GGDEF_dom"/>
</dbReference>
<protein>
    <submittedName>
        <fullName evidence="2">GGDEF domain-containing protein</fullName>
    </submittedName>
</protein>
<accession>A0A2T3W5S8</accession>
<dbReference type="GO" id="GO:1902201">
    <property type="term" value="P:negative regulation of bacterial-type flagellum-dependent cell motility"/>
    <property type="evidence" value="ECO:0007669"/>
    <property type="project" value="TreeGrafter"/>
</dbReference>
<dbReference type="PANTHER" id="PTHR45138:SF9">
    <property type="entry name" value="DIGUANYLATE CYCLASE DGCM-RELATED"/>
    <property type="match status" value="1"/>
</dbReference>
<feature type="domain" description="GGDEF" evidence="1">
    <location>
        <begin position="356"/>
        <end position="488"/>
    </location>
</feature>
<sequence>MTLHRDAAYVALELGDSALAMTHAVQCLDAARHLGDARLEAKAHVTAALVMADAYDDQGADVHFARAETLARACGDTRGVALVAVNASHFELERGAYAAAAARLQALLDSDCAPGLLVEDERVGHELHESFHINYVKAAALALRTELPAPLRARLQAQLPVSAAFVQALRTGQTLDLTRWGPDILDALTAHALLRERPGEALALANEQVALTRLGGLTLQLGRALLERAGVQAERGEWTPAMADAQEAALLFEGAGRELLAVQAWQAVADARAQQGHYREAFEVQRQLTGRTQALHRAFYQQAAQLRQIERQAQEAEVRARALAEAALRDALTGVPNRAGAMNRLHEVWAEARRGHPSSVGLLDIDHFKSVNDRFGHAVGDEVLIRVAQRLSAELRSQDCLARFGGEEFLLILPGLGLNEARRVCERLRQTLRDLNWQDLAPGLSVTGSFGVTAVQGGASVKAILQAADGALYAAKAAGRDSVHAELQTNAGELECTDG</sequence>
<dbReference type="OrthoDB" id="54965at2"/>
<dbReference type="CDD" id="cd01949">
    <property type="entry name" value="GGDEF"/>
    <property type="match status" value="1"/>
</dbReference>
<dbReference type="GO" id="GO:0043709">
    <property type="term" value="P:cell adhesion involved in single-species biofilm formation"/>
    <property type="evidence" value="ECO:0007669"/>
    <property type="project" value="TreeGrafter"/>
</dbReference>